<dbReference type="InterPro" id="IPR029066">
    <property type="entry name" value="PLP-binding_barrel"/>
</dbReference>
<dbReference type="InterPro" id="IPR000183">
    <property type="entry name" value="Orn/DAP/Arg_de-COase"/>
</dbReference>
<evidence type="ECO:0000313" key="7">
    <source>
        <dbReference type="Proteomes" id="UP001305746"/>
    </source>
</evidence>
<organism evidence="6 7">
    <name type="scientific">Marinobacter qingdaonensis</name>
    <dbReference type="NCBI Taxonomy" id="3108486"/>
    <lineage>
        <taxon>Bacteria</taxon>
        <taxon>Pseudomonadati</taxon>
        <taxon>Pseudomonadota</taxon>
        <taxon>Gammaproteobacteria</taxon>
        <taxon>Pseudomonadales</taxon>
        <taxon>Marinobacteraceae</taxon>
        <taxon>Marinobacter</taxon>
    </lineage>
</organism>
<dbReference type="PRINTS" id="PR01182">
    <property type="entry name" value="ORNDCRBXLASE"/>
</dbReference>
<sequence length="400" mass="45001">MPVSDIPNRVEQVARDLKAESRDPLCAYIYDLPALRTHIARIVQALPDNCDMFYAVKANPTLPVLQTLAPLVHGFEVASGGELDWVRTHFPTIPVIFGGPGKLESELDDALARNVEVIHVESLLELRRLCTLAERRNHTQDILLRINLELDTAPSTRLTMGGLPTPFGMEEGCIDEALRILAHQARIRLRGFHFHLLSHQLDAQRHLDLIDRYLATVQRWEQEFGLTIDQINVGGGIGINYLEPSHQFDWEGFTGGLAEVLARYQHRPWRIRFECGRALTAACGYYVAEVLDIKACGEEWFAICRGGTHHFRTPAAQSHNHPFQILKTGDNQRDEPAVAKQSITLVGQLCTPKDVFARQVPIPSLSVGDLVTFEYAGAYAWNISHQQFLMHPAPQEVFIE</sequence>
<evidence type="ECO:0000256" key="1">
    <source>
        <dbReference type="ARBA" id="ARBA00001933"/>
    </source>
</evidence>
<evidence type="ECO:0000259" key="4">
    <source>
        <dbReference type="Pfam" id="PF00278"/>
    </source>
</evidence>
<dbReference type="InterPro" id="IPR022643">
    <property type="entry name" value="De-COase2_C"/>
</dbReference>
<feature type="domain" description="Orn/DAP/Arg decarboxylase 2 N-terminal" evidence="5">
    <location>
        <begin position="35"/>
        <end position="281"/>
    </location>
</feature>
<proteinExistence type="inferred from homology"/>
<dbReference type="SUPFAM" id="SSF50621">
    <property type="entry name" value="Alanine racemase C-terminal domain-like"/>
    <property type="match status" value="1"/>
</dbReference>
<name>A0ABU5NYX5_9GAMM</name>
<dbReference type="Gene3D" id="2.40.37.10">
    <property type="entry name" value="Lyase, Ornithine Decarboxylase, Chain A, domain 1"/>
    <property type="match status" value="1"/>
</dbReference>
<comment type="similarity">
    <text evidence="3">Belongs to the Orn/Lys/Arg decarboxylase class-II family.</text>
</comment>
<dbReference type="PRINTS" id="PR01179">
    <property type="entry name" value="ODADCRBXLASE"/>
</dbReference>
<accession>A0ABU5NYX5</accession>
<comment type="cofactor">
    <cofactor evidence="1">
        <name>pyridoxal 5'-phosphate</name>
        <dbReference type="ChEBI" id="CHEBI:597326"/>
    </cofactor>
</comment>
<dbReference type="InterPro" id="IPR022657">
    <property type="entry name" value="De-COase2_CS"/>
</dbReference>
<dbReference type="PANTHER" id="PTHR43727">
    <property type="entry name" value="DIAMINOPIMELATE DECARBOXYLASE"/>
    <property type="match status" value="1"/>
</dbReference>
<dbReference type="RefSeq" id="WP_322855394.1">
    <property type="nucleotide sequence ID" value="NZ_JAYDCJ010000003.1"/>
</dbReference>
<dbReference type="InterPro" id="IPR022644">
    <property type="entry name" value="De-COase2_N"/>
</dbReference>
<dbReference type="Gene3D" id="3.20.20.10">
    <property type="entry name" value="Alanine racemase"/>
    <property type="match status" value="1"/>
</dbReference>
<keyword evidence="7" id="KW-1185">Reference proteome</keyword>
<dbReference type="Proteomes" id="UP001305746">
    <property type="component" value="Unassembled WGS sequence"/>
</dbReference>
<dbReference type="Pfam" id="PF00278">
    <property type="entry name" value="Orn_DAP_Arg_deC"/>
    <property type="match status" value="1"/>
</dbReference>
<gene>
    <name evidence="6" type="ORF">U5822_09535</name>
</gene>
<protein>
    <submittedName>
        <fullName evidence="6">Type III PLP-dependent enzyme</fullName>
    </submittedName>
</protein>
<feature type="domain" description="Orn/DAP/Arg decarboxylase 2 C-terminal" evidence="4">
    <location>
        <begin position="28"/>
        <end position="377"/>
    </location>
</feature>
<dbReference type="CDD" id="cd06843">
    <property type="entry name" value="PLPDE_III_PvsE_like"/>
    <property type="match status" value="1"/>
</dbReference>
<dbReference type="PROSITE" id="PS00879">
    <property type="entry name" value="ODR_DC_2_2"/>
    <property type="match status" value="1"/>
</dbReference>
<dbReference type="SUPFAM" id="SSF51419">
    <property type="entry name" value="PLP-binding barrel"/>
    <property type="match status" value="1"/>
</dbReference>
<reference evidence="6 7" key="1">
    <citation type="submission" date="2023-12" db="EMBL/GenBank/DDBJ databases">
        <title>Marinobacter qingdaonensis sp. nov., isolated from the intertidal sediment of Qingdao, PR China.</title>
        <authorList>
            <person name="Li Y."/>
        </authorList>
    </citation>
    <scope>NUCLEOTIDE SEQUENCE [LARGE SCALE GENOMIC DNA]</scope>
    <source>
        <strain evidence="6 7">ASW11-75</strain>
    </source>
</reference>
<evidence type="ECO:0000313" key="6">
    <source>
        <dbReference type="EMBL" id="MEA1080912.1"/>
    </source>
</evidence>
<evidence type="ECO:0000256" key="2">
    <source>
        <dbReference type="ARBA" id="ARBA00022898"/>
    </source>
</evidence>
<keyword evidence="2" id="KW-0663">Pyridoxal phosphate</keyword>
<dbReference type="InterPro" id="IPR009006">
    <property type="entry name" value="Ala_racemase/Decarboxylase_C"/>
</dbReference>
<evidence type="ECO:0000259" key="5">
    <source>
        <dbReference type="Pfam" id="PF02784"/>
    </source>
</evidence>
<dbReference type="EMBL" id="JAYDCJ010000003">
    <property type="protein sequence ID" value="MEA1080912.1"/>
    <property type="molecule type" value="Genomic_DNA"/>
</dbReference>
<comment type="caution">
    <text evidence="6">The sequence shown here is derived from an EMBL/GenBank/DDBJ whole genome shotgun (WGS) entry which is preliminary data.</text>
</comment>
<dbReference type="Pfam" id="PF02784">
    <property type="entry name" value="Orn_Arg_deC_N"/>
    <property type="match status" value="1"/>
</dbReference>
<evidence type="ECO:0000256" key="3">
    <source>
        <dbReference type="RuleBase" id="RU003737"/>
    </source>
</evidence>
<dbReference type="PANTHER" id="PTHR43727:SF2">
    <property type="entry name" value="GROUP IV DECARBOXYLASE"/>
    <property type="match status" value="1"/>
</dbReference>
<dbReference type="InterPro" id="IPR002433">
    <property type="entry name" value="Orn_de-COase"/>
</dbReference>